<protein>
    <submittedName>
        <fullName evidence="9">TLR4-like protein</fullName>
    </submittedName>
</protein>
<dbReference type="InterPro" id="IPR001611">
    <property type="entry name" value="Leu-rich_rpt"/>
</dbReference>
<dbReference type="EMBL" id="CP111016">
    <property type="protein sequence ID" value="WAR05200.1"/>
    <property type="molecule type" value="Genomic_DNA"/>
</dbReference>
<dbReference type="Gene3D" id="3.80.10.10">
    <property type="entry name" value="Ribonuclease Inhibitor"/>
    <property type="match status" value="2"/>
</dbReference>
<dbReference type="SUPFAM" id="SSF52058">
    <property type="entry name" value="L domain-like"/>
    <property type="match status" value="1"/>
</dbReference>
<feature type="domain" description="TIR" evidence="8">
    <location>
        <begin position="28"/>
        <end position="173"/>
    </location>
</feature>
<keyword evidence="4" id="KW-0732">Signal</keyword>
<evidence type="ECO:0000256" key="3">
    <source>
        <dbReference type="ARBA" id="ARBA00022692"/>
    </source>
</evidence>
<feature type="non-terminal residue" evidence="9">
    <location>
        <position position="751"/>
    </location>
</feature>
<reference evidence="9" key="1">
    <citation type="submission" date="2022-11" db="EMBL/GenBank/DDBJ databases">
        <title>Centuries of genome instability and evolution in soft-shell clam transmissible cancer (bioRxiv).</title>
        <authorList>
            <person name="Hart S.F.M."/>
            <person name="Yonemitsu M.A."/>
            <person name="Giersch R.M."/>
            <person name="Beal B.F."/>
            <person name="Arriagada G."/>
            <person name="Davis B.W."/>
            <person name="Ostrander E.A."/>
            <person name="Goff S.P."/>
            <person name="Metzger M.J."/>
        </authorList>
    </citation>
    <scope>NUCLEOTIDE SEQUENCE</scope>
    <source>
        <strain evidence="9">MELC-2E11</strain>
        <tissue evidence="9">Siphon/mantle</tissue>
    </source>
</reference>
<comment type="similarity">
    <text evidence="2">Belongs to the Toll-like receptor family.</text>
</comment>
<comment type="subcellular location">
    <subcellularLocation>
        <location evidence="1">Membrane</location>
        <topology evidence="1">Single-pass membrane protein</topology>
    </subcellularLocation>
</comment>
<evidence type="ECO:0000256" key="2">
    <source>
        <dbReference type="ARBA" id="ARBA00009634"/>
    </source>
</evidence>
<dbReference type="Pfam" id="PF13676">
    <property type="entry name" value="TIR_2"/>
    <property type="match status" value="2"/>
</dbReference>
<evidence type="ECO:0000256" key="1">
    <source>
        <dbReference type="ARBA" id="ARBA00004167"/>
    </source>
</evidence>
<name>A0ABY7E897_MYAAR</name>
<accession>A0ABY7E897</accession>
<dbReference type="Gene3D" id="3.40.50.10140">
    <property type="entry name" value="Toll/interleukin-1 receptor homology (TIR) domain"/>
    <property type="match status" value="2"/>
</dbReference>
<evidence type="ECO:0000313" key="9">
    <source>
        <dbReference type="EMBL" id="WAR05200.1"/>
    </source>
</evidence>
<evidence type="ECO:0000259" key="8">
    <source>
        <dbReference type="PROSITE" id="PS50104"/>
    </source>
</evidence>
<sequence>MCRRQRARKRERKLALYIAKRNENKDDKQTPIFLSYCSENEDFVSNVIYPSLNTSLQKILKTNKRCIATGDLDFQPGIHVIEGIVTCIETCSVFVACVSKSFCKKAWCKTEVLTAIHEHRPVILIFLEEVEPSLMPTVMRKHFLATTRVTWSNQDAIPKPDVETICRGIVQLMANEQDESNIDRGNNECAVADDELVGCFLITVTNGKCWIHNAVVLCEDSMPNEVQDGVTTVKIFNLDLSVYLQKDIFQHRSWRNVEHLLLQPDVDSSGAALRGNNMRNLKRLNISEISVWSKSIRTFGSEFFDCFRHLEELDLSQSDSVLIPYDFADALPFLQSLNLENSGYLAVNFMAALRPLIALPVDNFGAIPLQVLDISHNSIISIDLALIGMAKYMVDIDLSNNKLYLMEGRKLKYCFKGTPKIYRINLSNNRLAKLPVELFSTNHILEYIDLSYNKLSTLSFKISHLLKLKVLDVSFNEIHFFEDSALTRLYDFRQSVLVYSEKFTMKLGGNPYVCSCESKEFLRWMIDPGFSNYIHPKVVECLKSKSQTSVIIDKSALADAEFECKLTMIIGVSSALSAIVVIMLGILVFIMCRRYRARKREKQLALFIMKRRDTKQAEQTPIFLSYCSENYDFVVNVIYPKLNSTLQKILKSDKRCIATGDLDFRPGIHVNEEIVSCIETCSVFVACVSNAFCRKAWCKSEVLTAIHENRPVILIFLEEVEPSLMPKVMRKHFLATTRVTWCNQDEMPKPD</sequence>
<keyword evidence="3 7" id="KW-0812">Transmembrane</keyword>
<gene>
    <name evidence="9" type="ORF">MAR_020569</name>
</gene>
<feature type="domain" description="TIR" evidence="8">
    <location>
        <begin position="618"/>
        <end position="751"/>
    </location>
</feature>
<proteinExistence type="inferred from homology"/>
<dbReference type="PANTHER" id="PTHR24365">
    <property type="entry name" value="TOLL-LIKE RECEPTOR"/>
    <property type="match status" value="1"/>
</dbReference>
<feature type="transmembrane region" description="Helical" evidence="7">
    <location>
        <begin position="568"/>
        <end position="592"/>
    </location>
</feature>
<dbReference type="Proteomes" id="UP001164746">
    <property type="component" value="Chromosome 5"/>
</dbReference>
<evidence type="ECO:0000256" key="7">
    <source>
        <dbReference type="SAM" id="Phobius"/>
    </source>
</evidence>
<evidence type="ECO:0000256" key="4">
    <source>
        <dbReference type="ARBA" id="ARBA00022729"/>
    </source>
</evidence>
<keyword evidence="6 7" id="KW-0472">Membrane</keyword>
<dbReference type="PROSITE" id="PS50104">
    <property type="entry name" value="TIR"/>
    <property type="match status" value="2"/>
</dbReference>
<dbReference type="SUPFAM" id="SSF52200">
    <property type="entry name" value="Toll/Interleukin receptor TIR domain"/>
    <property type="match status" value="2"/>
</dbReference>
<dbReference type="InterPro" id="IPR035897">
    <property type="entry name" value="Toll_tir_struct_dom_sf"/>
</dbReference>
<dbReference type="PANTHER" id="PTHR24365:SF541">
    <property type="entry name" value="PROTEIN TOLL-RELATED"/>
    <property type="match status" value="1"/>
</dbReference>
<evidence type="ECO:0000313" key="10">
    <source>
        <dbReference type="Proteomes" id="UP001164746"/>
    </source>
</evidence>
<keyword evidence="5 7" id="KW-1133">Transmembrane helix</keyword>
<dbReference type="InterPro" id="IPR032675">
    <property type="entry name" value="LRR_dom_sf"/>
</dbReference>
<organism evidence="9 10">
    <name type="scientific">Mya arenaria</name>
    <name type="common">Soft-shell clam</name>
    <dbReference type="NCBI Taxonomy" id="6604"/>
    <lineage>
        <taxon>Eukaryota</taxon>
        <taxon>Metazoa</taxon>
        <taxon>Spiralia</taxon>
        <taxon>Lophotrochozoa</taxon>
        <taxon>Mollusca</taxon>
        <taxon>Bivalvia</taxon>
        <taxon>Autobranchia</taxon>
        <taxon>Heteroconchia</taxon>
        <taxon>Euheterodonta</taxon>
        <taxon>Imparidentia</taxon>
        <taxon>Neoheterodontei</taxon>
        <taxon>Myida</taxon>
        <taxon>Myoidea</taxon>
        <taxon>Myidae</taxon>
        <taxon>Mya</taxon>
    </lineage>
</organism>
<evidence type="ECO:0000256" key="5">
    <source>
        <dbReference type="ARBA" id="ARBA00022989"/>
    </source>
</evidence>
<evidence type="ECO:0000256" key="6">
    <source>
        <dbReference type="ARBA" id="ARBA00023136"/>
    </source>
</evidence>
<dbReference type="Pfam" id="PF13855">
    <property type="entry name" value="LRR_8"/>
    <property type="match status" value="1"/>
</dbReference>
<dbReference type="InterPro" id="IPR000157">
    <property type="entry name" value="TIR_dom"/>
</dbReference>
<keyword evidence="10" id="KW-1185">Reference proteome</keyword>